<accession>A0AAD2CDK2</accession>
<evidence type="ECO:0000259" key="2">
    <source>
        <dbReference type="PROSITE" id="PS51340"/>
    </source>
</evidence>
<evidence type="ECO:0000313" key="3">
    <source>
        <dbReference type="EMBL" id="CAJ1924624.1"/>
    </source>
</evidence>
<protein>
    <recommendedName>
        <fullName evidence="2">MOSC domain-containing protein</fullName>
    </recommendedName>
</protein>
<dbReference type="InterPro" id="IPR005302">
    <property type="entry name" value="MoCF_Sase_C"/>
</dbReference>
<dbReference type="InterPro" id="IPR011037">
    <property type="entry name" value="Pyrv_Knase-like_insert_dom_sf"/>
</dbReference>
<dbReference type="PANTHER" id="PTHR14237:SF19">
    <property type="entry name" value="MITOCHONDRIAL AMIDOXIME REDUCING COMPONENT 1"/>
    <property type="match status" value="1"/>
</dbReference>
<keyword evidence="1" id="KW-0812">Transmembrane</keyword>
<dbReference type="SUPFAM" id="SSF141673">
    <property type="entry name" value="MOSC N-terminal domain-like"/>
    <property type="match status" value="1"/>
</dbReference>
<dbReference type="PANTHER" id="PTHR14237">
    <property type="entry name" value="MOLYBDOPTERIN COFACTOR SULFURASE MOSC"/>
    <property type="match status" value="1"/>
</dbReference>
<keyword evidence="1" id="KW-1133">Transmembrane helix</keyword>
<comment type="caution">
    <text evidence="3">The sequence shown here is derived from an EMBL/GenBank/DDBJ whole genome shotgun (WGS) entry which is preliminary data.</text>
</comment>
<evidence type="ECO:0000313" key="4">
    <source>
        <dbReference type="Proteomes" id="UP001295423"/>
    </source>
</evidence>
<feature type="transmembrane region" description="Helical" evidence="1">
    <location>
        <begin position="12"/>
        <end position="37"/>
    </location>
</feature>
<gene>
    <name evidence="3" type="ORF">CYCCA115_LOCUS1094</name>
</gene>
<keyword evidence="1" id="KW-0472">Membrane</keyword>
<dbReference type="GO" id="GO:0030170">
    <property type="term" value="F:pyridoxal phosphate binding"/>
    <property type="evidence" value="ECO:0007669"/>
    <property type="project" value="InterPro"/>
</dbReference>
<dbReference type="EMBL" id="CAKOGP040000002">
    <property type="protein sequence ID" value="CAJ1924624.1"/>
    <property type="molecule type" value="Genomic_DNA"/>
</dbReference>
<dbReference type="AlphaFoldDB" id="A0AAD2CDK2"/>
<dbReference type="Proteomes" id="UP001295423">
    <property type="component" value="Unassembled WGS sequence"/>
</dbReference>
<dbReference type="PROSITE" id="PS51340">
    <property type="entry name" value="MOSC"/>
    <property type="match status" value="1"/>
</dbReference>
<feature type="domain" description="MOSC" evidence="2">
    <location>
        <begin position="212"/>
        <end position="360"/>
    </location>
</feature>
<keyword evidence="4" id="KW-1185">Reference proteome</keyword>
<name>A0AAD2CDK2_9STRA</name>
<organism evidence="3 4">
    <name type="scientific">Cylindrotheca closterium</name>
    <dbReference type="NCBI Taxonomy" id="2856"/>
    <lineage>
        <taxon>Eukaryota</taxon>
        <taxon>Sar</taxon>
        <taxon>Stramenopiles</taxon>
        <taxon>Ochrophyta</taxon>
        <taxon>Bacillariophyta</taxon>
        <taxon>Bacillariophyceae</taxon>
        <taxon>Bacillariophycidae</taxon>
        <taxon>Bacillariales</taxon>
        <taxon>Bacillariaceae</taxon>
        <taxon>Cylindrotheca</taxon>
    </lineage>
</organism>
<dbReference type="Pfam" id="PF03476">
    <property type="entry name" value="MOSC_N"/>
    <property type="match status" value="1"/>
</dbReference>
<dbReference type="GO" id="GO:0030151">
    <property type="term" value="F:molybdenum ion binding"/>
    <property type="evidence" value="ECO:0007669"/>
    <property type="project" value="InterPro"/>
</dbReference>
<proteinExistence type="predicted"/>
<dbReference type="Pfam" id="PF03473">
    <property type="entry name" value="MOSC"/>
    <property type="match status" value="1"/>
</dbReference>
<reference evidence="3" key="1">
    <citation type="submission" date="2023-08" db="EMBL/GenBank/DDBJ databases">
        <authorList>
            <person name="Audoor S."/>
            <person name="Bilcke G."/>
        </authorList>
    </citation>
    <scope>NUCLEOTIDE SEQUENCE</scope>
</reference>
<dbReference type="GO" id="GO:0003824">
    <property type="term" value="F:catalytic activity"/>
    <property type="evidence" value="ECO:0007669"/>
    <property type="project" value="InterPro"/>
</dbReference>
<dbReference type="SUPFAM" id="SSF50800">
    <property type="entry name" value="PK beta-barrel domain-like"/>
    <property type="match status" value="1"/>
</dbReference>
<evidence type="ECO:0000256" key="1">
    <source>
        <dbReference type="SAM" id="Phobius"/>
    </source>
</evidence>
<dbReference type="InterPro" id="IPR005303">
    <property type="entry name" value="MOCOS_middle"/>
</dbReference>
<sequence>MASTEDQDIIPTIIALAVIGITIHLTNAVGILTTLIAKLNLKRKAMQKASEDADASVTGVFIHPVKSLRAVSLPQAQLDYKGFHGDRRFMVCYPAPRWQGDTRHRFLTQRQCPSLATVVAKLDEDSLVLECGDQSIEIFTEVEAGSKRRTFDAGIWDDQVAVEDMGNEAAKFLQAIVDADEDCRSGDEGDSPASKSLFQKVRLVEHCVNDREAPAKFVPSSAKTWLGKRPQVSLTDGFPILIACEASLEELNKKLKEAGKDPISMSNFRPNIVIKGTNPFEEDKWKHISIGDKVFAIVRACSRCKQSCTNQQTGAVSTEPIEVMKSFRALGENETDVFFAQNAIPLGTGTIKVGDEVRIIDRGDPIYY</sequence>